<protein>
    <submittedName>
        <fullName evidence="1">Rrp5 protein</fullName>
    </submittedName>
</protein>
<dbReference type="Proteomes" id="UP000601435">
    <property type="component" value="Unassembled WGS sequence"/>
</dbReference>
<keyword evidence="2" id="KW-1185">Reference proteome</keyword>
<sequence>MWVQEQGSDPSRAAAFLDWADSDDFWPMFRDVFKTFGPLSPDTGTMAYMKWKQWELFIDGLDAAKDAGALDGIVVPLAGEWRPDGSSYFTRIQEKRDWVLAMQKSQWQGLFGSPPKWSAGNLVGFMRCPAGFVLIQYVVFLVHKLRSELSVEAAQTNLESMLYAFVNIFDAHFDHLESSNWNYSSFDLAVNLNIEDERYFPRYADFVAAQDNPPVYQPRWQDQWPEHVSCIQLGAPKDLEKLRIALVGEHGPSNLEHLEALSAALEESTLQVEAAHFFTYLWQLADLSDGSSLRSSLRITWEAFWGQPLTESAGRDKKSQPLWTIEQAVWALREYARREPFLRRAEAIVCSEPLWLCVLLHHILSKSIFTRASAAGRVMCLLVDFEQVFGIDEVENFWEILRQVSPTFHGRPVITATSRITAEMLDWQAGIRVPYVPFLSLHVKARYAPVHDELLFLFFRSLLPAGATFHRVLRLIEAERQAAGKTPRPRIVAMTKAMSYDEMAAFRAVVMLPHIPNALRLSDCYAMGLPLFIPGEPLIHKFIWPDDPLPLLSKARMPEAAADLRFPRSPLEFQSEGRRFYKFREERHYWLQYTEWWLRPHLLHFSSARDLLDKLAGFAQGHAVSTAMLNHQAKMRSDVLDYWRCGLSAALADWAG</sequence>
<dbReference type="AlphaFoldDB" id="A0A812JU95"/>
<name>A0A812JU95_9DINO</name>
<gene>
    <name evidence="1" type="primary">rrp5</name>
    <name evidence="1" type="ORF">SNEC2469_LOCUS2130</name>
</gene>
<dbReference type="OrthoDB" id="426615at2759"/>
<dbReference type="EMBL" id="CAJNJA010006475">
    <property type="protein sequence ID" value="CAE7210904.1"/>
    <property type="molecule type" value="Genomic_DNA"/>
</dbReference>
<reference evidence="1" key="1">
    <citation type="submission" date="2021-02" db="EMBL/GenBank/DDBJ databases">
        <authorList>
            <person name="Dougan E. K."/>
            <person name="Rhodes N."/>
            <person name="Thang M."/>
            <person name="Chan C."/>
        </authorList>
    </citation>
    <scope>NUCLEOTIDE SEQUENCE</scope>
</reference>
<comment type="caution">
    <text evidence="1">The sequence shown here is derived from an EMBL/GenBank/DDBJ whole genome shotgun (WGS) entry which is preliminary data.</text>
</comment>
<proteinExistence type="predicted"/>
<accession>A0A812JU95</accession>
<organism evidence="1 2">
    <name type="scientific">Symbiodinium necroappetens</name>
    <dbReference type="NCBI Taxonomy" id="1628268"/>
    <lineage>
        <taxon>Eukaryota</taxon>
        <taxon>Sar</taxon>
        <taxon>Alveolata</taxon>
        <taxon>Dinophyceae</taxon>
        <taxon>Suessiales</taxon>
        <taxon>Symbiodiniaceae</taxon>
        <taxon>Symbiodinium</taxon>
    </lineage>
</organism>
<evidence type="ECO:0000313" key="1">
    <source>
        <dbReference type="EMBL" id="CAE7210904.1"/>
    </source>
</evidence>
<evidence type="ECO:0000313" key="2">
    <source>
        <dbReference type="Proteomes" id="UP000601435"/>
    </source>
</evidence>